<dbReference type="RefSeq" id="WP_346051959.1">
    <property type="nucleotide sequence ID" value="NZ_JAYGII010000018.1"/>
</dbReference>
<protein>
    <submittedName>
        <fullName evidence="2">Alpha/beta hydrolase</fullName>
    </submittedName>
</protein>
<sequence length="221" mass="24619">MARQDGPGPAETVVFIHGLWMTGMELYFLRRRVSQAGYETERFSYRTLAGSLDENAESLRDWLEEVDNVRVHLVAHSLGGLLTLRLFQRFGPVVNGKVVFMGSPVRGSQAARATASIRLGEVILGRSGQEGLLHEDEAEWPWDNELGIIAGTRGIGVGTALSDLPEPHDGTVAVRETHIHGARDRIQLDVSHTSMIMSRQVADQIVHFLRESRFYHSPHDD</sequence>
<dbReference type="Pfam" id="PF12697">
    <property type="entry name" value="Abhydrolase_6"/>
    <property type="match status" value="1"/>
</dbReference>
<gene>
    <name evidence="2" type="ORF">VCB98_09215</name>
</gene>
<dbReference type="InterPro" id="IPR029058">
    <property type="entry name" value="AB_hydrolase_fold"/>
</dbReference>
<organism evidence="2 3">
    <name type="scientific">Natronospira elongata</name>
    <dbReference type="NCBI Taxonomy" id="3110268"/>
    <lineage>
        <taxon>Bacteria</taxon>
        <taxon>Pseudomonadati</taxon>
        <taxon>Pseudomonadota</taxon>
        <taxon>Gammaproteobacteria</taxon>
        <taxon>Natronospirales</taxon>
        <taxon>Natronospiraceae</taxon>
        <taxon>Natronospira</taxon>
    </lineage>
</organism>
<name>A0AAP6JFE0_9GAMM</name>
<feature type="domain" description="AB hydrolase-1" evidence="1">
    <location>
        <begin position="13"/>
        <end position="202"/>
    </location>
</feature>
<dbReference type="PANTHER" id="PTHR37946">
    <property type="entry name" value="SLL1969 PROTEIN"/>
    <property type="match status" value="1"/>
</dbReference>
<dbReference type="GO" id="GO:0016787">
    <property type="term" value="F:hydrolase activity"/>
    <property type="evidence" value="ECO:0007669"/>
    <property type="project" value="UniProtKB-KW"/>
</dbReference>
<keyword evidence="2" id="KW-0378">Hydrolase</keyword>
<dbReference type="Proteomes" id="UP001302316">
    <property type="component" value="Unassembled WGS sequence"/>
</dbReference>
<evidence type="ECO:0000313" key="2">
    <source>
        <dbReference type="EMBL" id="MEA5445998.1"/>
    </source>
</evidence>
<dbReference type="AlphaFoldDB" id="A0AAP6JFE0"/>
<dbReference type="Gene3D" id="3.40.50.1820">
    <property type="entry name" value="alpha/beta hydrolase"/>
    <property type="match status" value="1"/>
</dbReference>
<reference evidence="2 3" key="1">
    <citation type="submission" date="2023-12" db="EMBL/GenBank/DDBJ databases">
        <title>Whole-genome sequencing of halo(alkali)philic microorganisms from hypersaline lakes.</title>
        <authorList>
            <person name="Sorokin D.Y."/>
            <person name="Merkel A.Y."/>
            <person name="Messina E."/>
            <person name="Yakimov M."/>
        </authorList>
    </citation>
    <scope>NUCLEOTIDE SEQUENCE [LARGE SCALE GENOMIC DNA]</scope>
    <source>
        <strain evidence="2 3">AB-CW1</strain>
    </source>
</reference>
<proteinExistence type="predicted"/>
<accession>A0AAP6JFE0</accession>
<keyword evidence="3" id="KW-1185">Reference proteome</keyword>
<dbReference type="InterPro" id="IPR000073">
    <property type="entry name" value="AB_hydrolase_1"/>
</dbReference>
<evidence type="ECO:0000313" key="3">
    <source>
        <dbReference type="Proteomes" id="UP001302316"/>
    </source>
</evidence>
<dbReference type="SUPFAM" id="SSF53474">
    <property type="entry name" value="alpha/beta-Hydrolases"/>
    <property type="match status" value="1"/>
</dbReference>
<dbReference type="EMBL" id="JAYGII010000018">
    <property type="protein sequence ID" value="MEA5445998.1"/>
    <property type="molecule type" value="Genomic_DNA"/>
</dbReference>
<evidence type="ECO:0000259" key="1">
    <source>
        <dbReference type="Pfam" id="PF12697"/>
    </source>
</evidence>
<dbReference type="PANTHER" id="PTHR37946:SF1">
    <property type="entry name" value="SLL1969 PROTEIN"/>
    <property type="match status" value="1"/>
</dbReference>
<comment type="caution">
    <text evidence="2">The sequence shown here is derived from an EMBL/GenBank/DDBJ whole genome shotgun (WGS) entry which is preliminary data.</text>
</comment>